<keyword evidence="2" id="KW-1185">Reference proteome</keyword>
<sequence length="617" mass="71538">MKKQTLLTSPPELKIVNHTPDTVFINFKFANEDGTLTGESMPDEVASQLDEWQQQAKQEQQDVQTSLVFSYPVNGVFSYQPLFMRSHGSSMWSWLLHTPSKDISVKMAHGTVNRGLFCQVRYSSHLLHMFSAEECIIWAEAMLAELLPGTFHKQVSELHLCCDVQGFDFSHLQLAGNNQLPFVSRVTTIRDRPSVPTKEEQEGGLSSQEITALEQRIQAESASCEGVEVFPMGVLTTAHRKIATIDFGSHRSDIAAQIYNKTLEVVRHQKQWIYPIWLLNGWDGESPIWRIEFRFRRAFLRKYELNEAFTVLQLMRQLWQYATFQWLRFVDLDQPHGVNMSRLPTHPVWEYIQQAYDQDEPERSKEGERDILTRCIVHEKPLETIRQATAIQLHDQLQVEIDLSAPHLCDDLHQDQMKRLRDNDLGIVQTLQDEDIELLRELAAEAMSTLTGPQQDQVCSWLAPSLQEVQKVIVKQEKGITKRRAALAQCLGNMRSYMALLEPEEIPFRMRKFNQSLPDFFTSMMLFARAAWAYDQEKGRSHVEEVHKKQCKYGFTLALQREVDRETLGVELPSDDPFHEDLVKEDWDALYAALAESKRSFQRRQERKDLDDDRELI</sequence>
<comment type="caution">
    <text evidence="1">The sequence shown here is derived from an EMBL/GenBank/DDBJ whole genome shotgun (WGS) entry which is preliminary data.</text>
</comment>
<dbReference type="RefSeq" id="WP_126579764.1">
    <property type="nucleotide sequence ID" value="NZ_BIFR01000001.1"/>
</dbReference>
<proteinExistence type="predicted"/>
<evidence type="ECO:0000313" key="1">
    <source>
        <dbReference type="EMBL" id="GCE12109.1"/>
    </source>
</evidence>
<dbReference type="Proteomes" id="UP000287352">
    <property type="component" value="Unassembled WGS sequence"/>
</dbReference>
<organism evidence="1 2">
    <name type="scientific">Tengunoibacter tsumagoiensis</name>
    <dbReference type="NCBI Taxonomy" id="2014871"/>
    <lineage>
        <taxon>Bacteria</taxon>
        <taxon>Bacillati</taxon>
        <taxon>Chloroflexota</taxon>
        <taxon>Ktedonobacteria</taxon>
        <taxon>Ktedonobacterales</taxon>
        <taxon>Dictyobacteraceae</taxon>
        <taxon>Tengunoibacter</taxon>
    </lineage>
</organism>
<dbReference type="OrthoDB" id="149641at2"/>
<dbReference type="AlphaFoldDB" id="A0A401ZZ30"/>
<accession>A0A401ZZ30</accession>
<reference evidence="2" key="1">
    <citation type="submission" date="2018-12" db="EMBL/GenBank/DDBJ databases">
        <title>Tengunoibacter tsumagoiensis gen. nov., sp. nov., Dictyobacter kobayashii sp. nov., D. alpinus sp. nov., and D. joshuensis sp. nov. and description of Dictyobacteraceae fam. nov. within the order Ktedonobacterales isolated from Tengu-no-mugimeshi.</title>
        <authorList>
            <person name="Wang C.M."/>
            <person name="Zheng Y."/>
            <person name="Sakai Y."/>
            <person name="Toyoda A."/>
            <person name="Minakuchi Y."/>
            <person name="Abe K."/>
            <person name="Yokota A."/>
            <person name="Yabe S."/>
        </authorList>
    </citation>
    <scope>NUCLEOTIDE SEQUENCE [LARGE SCALE GENOMIC DNA]</scope>
    <source>
        <strain evidence="2">Uno3</strain>
    </source>
</reference>
<evidence type="ECO:0000313" key="2">
    <source>
        <dbReference type="Proteomes" id="UP000287352"/>
    </source>
</evidence>
<protein>
    <submittedName>
        <fullName evidence="1">Uncharacterized protein</fullName>
    </submittedName>
</protein>
<gene>
    <name evidence="1" type="ORF">KTT_19680</name>
</gene>
<dbReference type="EMBL" id="BIFR01000001">
    <property type="protein sequence ID" value="GCE12109.1"/>
    <property type="molecule type" value="Genomic_DNA"/>
</dbReference>
<name>A0A401ZZ30_9CHLR</name>